<dbReference type="Proteomes" id="UP000228987">
    <property type="component" value="Unassembled WGS sequence"/>
</dbReference>
<organism evidence="10 11">
    <name type="scientific">SAR86 cluster bacterium</name>
    <dbReference type="NCBI Taxonomy" id="2030880"/>
    <lineage>
        <taxon>Bacteria</taxon>
        <taxon>Pseudomonadati</taxon>
        <taxon>Pseudomonadota</taxon>
        <taxon>Gammaproteobacteria</taxon>
        <taxon>SAR86 cluster</taxon>
    </lineage>
</organism>
<dbReference type="Pfam" id="PF00482">
    <property type="entry name" value="T2SSF"/>
    <property type="match status" value="2"/>
</dbReference>
<evidence type="ECO:0000256" key="8">
    <source>
        <dbReference type="SAM" id="Phobius"/>
    </source>
</evidence>
<dbReference type="GO" id="GO:0005886">
    <property type="term" value="C:plasma membrane"/>
    <property type="evidence" value="ECO:0007669"/>
    <property type="project" value="UniProtKB-SubCell"/>
</dbReference>
<comment type="similarity">
    <text evidence="2">Belongs to the GSP F family.</text>
</comment>
<dbReference type="Gene3D" id="1.20.81.30">
    <property type="entry name" value="Type II secretion system (T2SS), domain F"/>
    <property type="match status" value="2"/>
</dbReference>
<evidence type="ECO:0000256" key="5">
    <source>
        <dbReference type="ARBA" id="ARBA00022692"/>
    </source>
</evidence>
<sequence length="401" mass="44665">MPLYKYRAMTRDGKILMGNLDAANEADLENRLVNMRLDLIKADITQEKRSSFGQKKVEKTDLIGFCIHMNQLSHAGIPLLSGLTDMRDSLDHPRFKEVIANVIESIEGGKNLSEALADYPTVFDTLFVNLIRAGEMSGKMADVFDSLADMLKWQDELSQSTKKLIMGPLVVGTVVFGVTIFLMVYLVPQLVDFIVNMGETLPIHTRALIATSNFMTNFWYLIIPAPVLLFILTKVLISTNEKARYNFDSFKLKIPQVGPVLQKIILSRFASFFSLMYGAGIPILQSLQISEGVIDNIVIRKALQQAREDIEQGQPISTSFEITGIFPPLVIRMLKIGETTGGLDKALMNVTYFYDREIKDSIDKLQALIQPAMTAFVGGLLGWVMISVLGPVYSSLGNIQV</sequence>
<dbReference type="FunFam" id="1.20.81.30:FF:000001">
    <property type="entry name" value="Type II secretion system protein F"/>
    <property type="match status" value="1"/>
</dbReference>
<gene>
    <name evidence="10" type="ORF">COA71_09885</name>
</gene>
<feature type="domain" description="Type II secretion system protein GspF" evidence="9">
    <location>
        <begin position="269"/>
        <end position="390"/>
    </location>
</feature>
<keyword evidence="7 8" id="KW-0472">Membrane</keyword>
<comment type="subcellular location">
    <subcellularLocation>
        <location evidence="1">Cell inner membrane</location>
        <topology evidence="1">Multi-pass membrane protein</topology>
    </subcellularLocation>
</comment>
<name>A0A2A5CBL8_9GAMM</name>
<feature type="transmembrane region" description="Helical" evidence="8">
    <location>
        <begin position="372"/>
        <end position="393"/>
    </location>
</feature>
<dbReference type="EMBL" id="NVWI01000007">
    <property type="protein sequence ID" value="PCJ40901.1"/>
    <property type="molecule type" value="Genomic_DNA"/>
</dbReference>
<evidence type="ECO:0000256" key="1">
    <source>
        <dbReference type="ARBA" id="ARBA00004429"/>
    </source>
</evidence>
<evidence type="ECO:0000313" key="11">
    <source>
        <dbReference type="Proteomes" id="UP000228987"/>
    </source>
</evidence>
<evidence type="ECO:0000313" key="10">
    <source>
        <dbReference type="EMBL" id="PCJ40901.1"/>
    </source>
</evidence>
<dbReference type="AlphaFoldDB" id="A0A2A5CBL8"/>
<dbReference type="PANTHER" id="PTHR30012:SF0">
    <property type="entry name" value="TYPE II SECRETION SYSTEM PROTEIN F-RELATED"/>
    <property type="match status" value="1"/>
</dbReference>
<feature type="domain" description="Type II secretion system protein GspF" evidence="9">
    <location>
        <begin position="65"/>
        <end position="188"/>
    </location>
</feature>
<feature type="transmembrane region" description="Helical" evidence="8">
    <location>
        <begin position="218"/>
        <end position="237"/>
    </location>
</feature>
<dbReference type="InterPro" id="IPR042094">
    <property type="entry name" value="T2SS_GspF_sf"/>
</dbReference>
<evidence type="ECO:0000256" key="2">
    <source>
        <dbReference type="ARBA" id="ARBA00005745"/>
    </source>
</evidence>
<reference evidence="11" key="1">
    <citation type="submission" date="2017-08" db="EMBL/GenBank/DDBJ databases">
        <title>A dynamic microbial community with high functional redundancy inhabits the cold, oxic subseafloor aquifer.</title>
        <authorList>
            <person name="Tully B.J."/>
            <person name="Wheat C.G."/>
            <person name="Glazer B.T."/>
            <person name="Huber J.A."/>
        </authorList>
    </citation>
    <scope>NUCLEOTIDE SEQUENCE [LARGE SCALE GENOMIC DNA]</scope>
</reference>
<keyword evidence="5 8" id="KW-0812">Transmembrane</keyword>
<keyword evidence="4" id="KW-0997">Cell inner membrane</keyword>
<dbReference type="InterPro" id="IPR018076">
    <property type="entry name" value="T2SS_GspF_dom"/>
</dbReference>
<proteinExistence type="inferred from homology"/>
<evidence type="ECO:0000256" key="4">
    <source>
        <dbReference type="ARBA" id="ARBA00022519"/>
    </source>
</evidence>
<evidence type="ECO:0000256" key="6">
    <source>
        <dbReference type="ARBA" id="ARBA00022989"/>
    </source>
</evidence>
<keyword evidence="3" id="KW-1003">Cell membrane</keyword>
<dbReference type="InterPro" id="IPR003004">
    <property type="entry name" value="GspF/PilC"/>
</dbReference>
<evidence type="ECO:0000259" key="9">
    <source>
        <dbReference type="Pfam" id="PF00482"/>
    </source>
</evidence>
<dbReference type="PANTHER" id="PTHR30012">
    <property type="entry name" value="GENERAL SECRETION PATHWAY PROTEIN"/>
    <property type="match status" value="1"/>
</dbReference>
<accession>A0A2A5CBL8</accession>
<evidence type="ECO:0000256" key="3">
    <source>
        <dbReference type="ARBA" id="ARBA00022475"/>
    </source>
</evidence>
<comment type="caution">
    <text evidence="10">The sequence shown here is derived from an EMBL/GenBank/DDBJ whole genome shotgun (WGS) entry which is preliminary data.</text>
</comment>
<feature type="transmembrane region" description="Helical" evidence="8">
    <location>
        <begin position="164"/>
        <end position="187"/>
    </location>
</feature>
<evidence type="ECO:0000256" key="7">
    <source>
        <dbReference type="ARBA" id="ARBA00023136"/>
    </source>
</evidence>
<keyword evidence="6 8" id="KW-1133">Transmembrane helix</keyword>
<protein>
    <submittedName>
        <fullName evidence="10">Secretion system protein</fullName>
    </submittedName>
</protein>